<feature type="transmembrane region" description="Helical" evidence="1">
    <location>
        <begin position="77"/>
        <end position="98"/>
    </location>
</feature>
<keyword evidence="1" id="KW-0472">Membrane</keyword>
<protein>
    <submittedName>
        <fullName evidence="2">Uncharacterized protein</fullName>
    </submittedName>
</protein>
<dbReference type="EMBL" id="MN175499">
    <property type="protein sequence ID" value="QID05983.1"/>
    <property type="molecule type" value="Genomic_DNA"/>
</dbReference>
<keyword evidence="1" id="KW-1133">Transmembrane helix</keyword>
<accession>A0A6G6AC23</accession>
<reference evidence="2" key="1">
    <citation type="submission" date="2019-07" db="EMBL/GenBank/DDBJ databases">
        <title>The discovery of a new lineage B mimivirus raises questions about particles surface fibrils.</title>
        <authorList>
            <person name="Silva L.K.S."/>
            <person name="Rodrigues R.A.L."/>
            <person name="Andrade A.C.S.P."/>
            <person name="Hikida H."/>
            <person name="Andreani J."/>
            <person name="Levasseur A."/>
            <person name="La Scola B."/>
            <person name="Abrahao J.S."/>
        </authorList>
    </citation>
    <scope>NUCLEOTIDE SEQUENCE</scope>
    <source>
        <strain evidence="2">B60</strain>
    </source>
</reference>
<feature type="transmembrane region" description="Helical" evidence="1">
    <location>
        <begin position="20"/>
        <end position="38"/>
    </location>
</feature>
<evidence type="ECO:0000313" key="2">
    <source>
        <dbReference type="EMBL" id="QID05983.1"/>
    </source>
</evidence>
<sequence>MVYLYTLLKYYVLQSSIYNLQFLTIILFSFSVNLLSLGYNKLSENNCDTLMFVCHFLLTKTLFAIFCNIILYFYGIIFYYGFIETIIFLSSIYVFIVCKSRQTFEEPNKFNSHKIQKINSVIHKIFGKIKLFITEKNYDTKFIGFFTFAFKKMYNHITSIYCLLSENKRTETLYTKLSDLMGELKIKITNAMIPIFMNKLIPPSLFIPPNFDEDTKMNFDNDYKNLFTINNNMDFLNNSSICDFDDVEDLDEVEVTPVVNTNENNISDKNINEKKLGENIQVENSAQPTREELRKKLRQRIKSKRGGQPDFDKVLESAFTKNNIEKIMKQISSGNIKLN</sequence>
<organism evidence="2">
    <name type="scientific">Borely moumouvirus</name>
    <dbReference type="NCBI Taxonomy" id="2712067"/>
    <lineage>
        <taxon>Viruses</taxon>
        <taxon>Varidnaviria</taxon>
        <taxon>Bamfordvirae</taxon>
        <taxon>Nucleocytoviricota</taxon>
        <taxon>Megaviricetes</taxon>
        <taxon>Imitervirales</taxon>
        <taxon>Mimiviridae</taxon>
        <taxon>Megamimivirinae</taxon>
        <taxon>Moumouvirus</taxon>
    </lineage>
</organism>
<proteinExistence type="predicted"/>
<name>A0A6G6AC23_9VIRU</name>
<feature type="transmembrane region" description="Helical" evidence="1">
    <location>
        <begin position="50"/>
        <end position="71"/>
    </location>
</feature>
<evidence type="ECO:0000256" key="1">
    <source>
        <dbReference type="SAM" id="Phobius"/>
    </source>
</evidence>
<keyword evidence="1" id="KW-0812">Transmembrane</keyword>